<proteinExistence type="predicted"/>
<evidence type="ECO:0000313" key="1">
    <source>
        <dbReference type="EMBL" id="VAW59063.1"/>
    </source>
</evidence>
<dbReference type="Gene3D" id="3.10.20.30">
    <property type="match status" value="1"/>
</dbReference>
<gene>
    <name evidence="1" type="ORF">MNBD_GAMMA11-1313</name>
</gene>
<protein>
    <submittedName>
        <fullName evidence="1">Sulfur carrier protein ThiS</fullName>
    </submittedName>
</protein>
<dbReference type="PANTHER" id="PTHR34472:SF1">
    <property type="entry name" value="SULFUR CARRIER PROTEIN THIS"/>
    <property type="match status" value="1"/>
</dbReference>
<accession>A0A3B0X3U4</accession>
<dbReference type="InterPro" id="IPR016155">
    <property type="entry name" value="Mopterin_synth/thiamin_S_b"/>
</dbReference>
<dbReference type="InterPro" id="IPR010035">
    <property type="entry name" value="Thi_S"/>
</dbReference>
<dbReference type="PANTHER" id="PTHR34472">
    <property type="entry name" value="SULFUR CARRIER PROTEIN THIS"/>
    <property type="match status" value="1"/>
</dbReference>
<dbReference type="AlphaFoldDB" id="A0A3B0X3U4"/>
<dbReference type="InterPro" id="IPR003749">
    <property type="entry name" value="ThiS/MoaD-like"/>
</dbReference>
<dbReference type="CDD" id="cd00565">
    <property type="entry name" value="Ubl_ThiS"/>
    <property type="match status" value="1"/>
</dbReference>
<dbReference type="Pfam" id="PF02597">
    <property type="entry name" value="ThiS"/>
    <property type="match status" value="1"/>
</dbReference>
<organism evidence="1">
    <name type="scientific">hydrothermal vent metagenome</name>
    <dbReference type="NCBI Taxonomy" id="652676"/>
    <lineage>
        <taxon>unclassified sequences</taxon>
        <taxon>metagenomes</taxon>
        <taxon>ecological metagenomes</taxon>
    </lineage>
</organism>
<dbReference type="SUPFAM" id="SSF54285">
    <property type="entry name" value="MoaD/ThiS"/>
    <property type="match status" value="1"/>
</dbReference>
<dbReference type="InterPro" id="IPR012675">
    <property type="entry name" value="Beta-grasp_dom_sf"/>
</dbReference>
<reference evidence="1" key="1">
    <citation type="submission" date="2018-06" db="EMBL/GenBank/DDBJ databases">
        <authorList>
            <person name="Zhirakovskaya E."/>
        </authorList>
    </citation>
    <scope>NUCLEOTIDE SEQUENCE</scope>
</reference>
<dbReference type="NCBIfam" id="TIGR01683">
    <property type="entry name" value="thiS"/>
    <property type="match status" value="1"/>
</dbReference>
<dbReference type="EMBL" id="UOFG01000062">
    <property type="protein sequence ID" value="VAW59063.1"/>
    <property type="molecule type" value="Genomic_DNA"/>
</dbReference>
<sequence length="66" mass="7273">MKIQLNGHEAEIPMGTSLLQLIEDQGFAGKRLAAEVNREIVPKAEHANYELHEQDRIEVVHAIGGG</sequence>
<name>A0A3B0X3U4_9ZZZZ</name>